<dbReference type="Gene3D" id="1.20.120.1200">
    <property type="entry name" value="NADH-ubiquinone/plastoquinone oxidoreductase chain 6, subunit NuoJ"/>
    <property type="match status" value="1"/>
</dbReference>
<feature type="transmembrane region" description="Helical" evidence="1">
    <location>
        <begin position="31"/>
        <end position="49"/>
    </location>
</feature>
<dbReference type="PANTHER" id="PTHR33269:SF17">
    <property type="entry name" value="NADH-UBIQUINONE OXIDOREDUCTASE CHAIN 6"/>
    <property type="match status" value="1"/>
</dbReference>
<gene>
    <name evidence="2" type="ORF">S01H4_25202</name>
</gene>
<evidence type="ECO:0000256" key="1">
    <source>
        <dbReference type="SAM" id="Phobius"/>
    </source>
</evidence>
<sequence>MTFIQLFFIFAAAATLGAALLVVTSRNLIHAALWLIVSLFGVAVFYVILNAGFLAMVQVVVYIGAIAILMIFAIMLTRRVSQVPKPVFNSNWIWALLISVVMFGSMTWILNMWPQFEAISPAIDPSIDPLRQLGVALVSPEAYVLPFELASLLLLAALIGAIVVAWESR</sequence>
<dbReference type="InterPro" id="IPR042106">
    <property type="entry name" value="Nuo/plastoQ_OxRdtase_6_NuoJ"/>
</dbReference>
<reference evidence="2" key="1">
    <citation type="journal article" date="2014" name="Front. Microbiol.">
        <title>High frequency of phylogenetically diverse reductive dehalogenase-homologous genes in deep subseafloor sedimentary metagenomes.</title>
        <authorList>
            <person name="Kawai M."/>
            <person name="Futagami T."/>
            <person name="Toyoda A."/>
            <person name="Takaki Y."/>
            <person name="Nishi S."/>
            <person name="Hori S."/>
            <person name="Arai W."/>
            <person name="Tsubouchi T."/>
            <person name="Morono Y."/>
            <person name="Uchiyama I."/>
            <person name="Ito T."/>
            <person name="Fujiyama A."/>
            <person name="Inagaki F."/>
            <person name="Takami H."/>
        </authorList>
    </citation>
    <scope>NUCLEOTIDE SEQUENCE</scope>
    <source>
        <strain evidence="2">Expedition CK06-06</strain>
    </source>
</reference>
<feature type="transmembrane region" description="Helical" evidence="1">
    <location>
        <begin position="143"/>
        <end position="166"/>
    </location>
</feature>
<dbReference type="PANTHER" id="PTHR33269">
    <property type="entry name" value="NADH-UBIQUINONE OXIDOREDUCTASE CHAIN 6"/>
    <property type="match status" value="1"/>
</dbReference>
<organism evidence="2">
    <name type="scientific">marine sediment metagenome</name>
    <dbReference type="NCBI Taxonomy" id="412755"/>
    <lineage>
        <taxon>unclassified sequences</taxon>
        <taxon>metagenomes</taxon>
        <taxon>ecological metagenomes</taxon>
    </lineage>
</organism>
<feature type="transmembrane region" description="Helical" evidence="1">
    <location>
        <begin position="6"/>
        <end position="24"/>
    </location>
</feature>
<protein>
    <recommendedName>
        <fullName evidence="3">NADH-quinone oxidoreductase subunit J</fullName>
    </recommendedName>
</protein>
<accession>X1B3R0</accession>
<name>X1B3R0_9ZZZZ</name>
<dbReference type="EMBL" id="BART01011956">
    <property type="protein sequence ID" value="GAG89675.1"/>
    <property type="molecule type" value="Genomic_DNA"/>
</dbReference>
<comment type="caution">
    <text evidence="2">The sequence shown here is derived from an EMBL/GenBank/DDBJ whole genome shotgun (WGS) entry which is preliminary data.</text>
</comment>
<feature type="transmembrane region" description="Helical" evidence="1">
    <location>
        <begin position="55"/>
        <end position="76"/>
    </location>
</feature>
<keyword evidence="1" id="KW-0472">Membrane</keyword>
<proteinExistence type="predicted"/>
<dbReference type="InterPro" id="IPR001457">
    <property type="entry name" value="NADH_UbQ/plastoQ_OxRdtase_su6"/>
</dbReference>
<dbReference type="Pfam" id="PF00499">
    <property type="entry name" value="Oxidored_q3"/>
    <property type="match status" value="1"/>
</dbReference>
<feature type="transmembrane region" description="Helical" evidence="1">
    <location>
        <begin position="88"/>
        <end position="110"/>
    </location>
</feature>
<dbReference type="GO" id="GO:0008137">
    <property type="term" value="F:NADH dehydrogenase (ubiquinone) activity"/>
    <property type="evidence" value="ECO:0007669"/>
    <property type="project" value="InterPro"/>
</dbReference>
<keyword evidence="1" id="KW-0812">Transmembrane</keyword>
<evidence type="ECO:0008006" key="3">
    <source>
        <dbReference type="Google" id="ProtNLM"/>
    </source>
</evidence>
<evidence type="ECO:0000313" key="2">
    <source>
        <dbReference type="EMBL" id="GAG89675.1"/>
    </source>
</evidence>
<dbReference type="AlphaFoldDB" id="X1B3R0"/>
<keyword evidence="1" id="KW-1133">Transmembrane helix</keyword>